<dbReference type="Proteomes" id="UP001150879">
    <property type="component" value="Unassembled WGS sequence"/>
</dbReference>
<feature type="domain" description="DUF8035" evidence="3">
    <location>
        <begin position="666"/>
        <end position="717"/>
    </location>
</feature>
<proteinExistence type="predicted"/>
<dbReference type="EMBL" id="JAPQKP010000005">
    <property type="protein sequence ID" value="KAJ5189967.1"/>
    <property type="molecule type" value="Genomic_DNA"/>
</dbReference>
<dbReference type="PANTHER" id="PTHR35391">
    <property type="entry name" value="C2H2-TYPE DOMAIN-CONTAINING PROTEIN-RELATED"/>
    <property type="match status" value="1"/>
</dbReference>
<feature type="region of interest" description="Disordered" evidence="1">
    <location>
        <begin position="387"/>
        <end position="431"/>
    </location>
</feature>
<evidence type="ECO:0000259" key="3">
    <source>
        <dbReference type="Pfam" id="PF26118"/>
    </source>
</evidence>
<dbReference type="Pfam" id="PF26118">
    <property type="entry name" value="DUF8035"/>
    <property type="match status" value="1"/>
</dbReference>
<feature type="compositionally biased region" description="Polar residues" evidence="1">
    <location>
        <begin position="600"/>
        <end position="614"/>
    </location>
</feature>
<feature type="region of interest" description="Disordered" evidence="1">
    <location>
        <begin position="454"/>
        <end position="492"/>
    </location>
</feature>
<dbReference type="InterPro" id="IPR058925">
    <property type="entry name" value="zf-C2H2_AcuF"/>
</dbReference>
<feature type="region of interest" description="Disordered" evidence="1">
    <location>
        <begin position="714"/>
        <end position="748"/>
    </location>
</feature>
<reference evidence="4" key="2">
    <citation type="journal article" date="2023" name="IMA Fungus">
        <title>Comparative genomic study of the Penicillium genus elucidates a diverse pangenome and 15 lateral gene transfer events.</title>
        <authorList>
            <person name="Petersen C."/>
            <person name="Sorensen T."/>
            <person name="Nielsen M.R."/>
            <person name="Sondergaard T.E."/>
            <person name="Sorensen J.L."/>
            <person name="Fitzpatrick D.A."/>
            <person name="Frisvad J.C."/>
            <person name="Nielsen K.L."/>
        </authorList>
    </citation>
    <scope>NUCLEOTIDE SEQUENCE</scope>
    <source>
        <strain evidence="4">IBT 16849</strain>
    </source>
</reference>
<reference evidence="4" key="1">
    <citation type="submission" date="2022-11" db="EMBL/GenBank/DDBJ databases">
        <authorList>
            <person name="Petersen C."/>
        </authorList>
    </citation>
    <scope>NUCLEOTIDE SEQUENCE</scope>
    <source>
        <strain evidence="4">IBT 16849</strain>
    </source>
</reference>
<accession>A0A9W9M7F2</accession>
<evidence type="ECO:0000256" key="1">
    <source>
        <dbReference type="SAM" id="MobiDB-lite"/>
    </source>
</evidence>
<comment type="caution">
    <text evidence="4">The sequence shown here is derived from an EMBL/GenBank/DDBJ whole genome shotgun (WGS) entry which is preliminary data.</text>
</comment>
<evidence type="ECO:0000313" key="4">
    <source>
        <dbReference type="EMBL" id="KAJ5189967.1"/>
    </source>
</evidence>
<gene>
    <name evidence="4" type="ORF">N7472_008981</name>
</gene>
<feature type="region of interest" description="Disordered" evidence="1">
    <location>
        <begin position="512"/>
        <end position="667"/>
    </location>
</feature>
<name>A0A9W9M7F2_9EURO</name>
<protein>
    <recommendedName>
        <fullName evidence="6">C2H2-type domain-containing protein</fullName>
    </recommendedName>
</protein>
<evidence type="ECO:0000313" key="5">
    <source>
        <dbReference type="Proteomes" id="UP001150879"/>
    </source>
</evidence>
<sequence length="748" mass="83583">MAASISTVLNQCLKEFTESTTLDALSRYENEVSQRRWSDELGRLRIWAGNIGAHQTGLSSLDYRLRDASHLKSETVKILQRMLRVLRSLTEVMNEEEEGQMEIDEAFPDSDTEMDDDNNEMTDVQVLYQSLRNIINLLFRISMAIRRPADHDRLLGIKIKNASFFEPWAQQHVSHKFPNADANMTSRLSAAMARQKAVLKYFERHKAKLSKGLVVTGETESNYLSETVATEMPLTDNMDQLQFLETASMSGISQTSYAPSMFTATESLSIPNAPRESADNNPFECPYCCLVITIRNTKDWAHHIFRDLMPYVCVSPECSTPSKLYGSRRQWYQHISEAHSVPANMQSGLNCPLCQLDIRPPLTFERHVGHHMEQLALFVLPRVDPGERAQSEASPGSGSLAVVGDTSNPSSDSEEVESPREKPKGLGIGDIANYDEYSHTASQEQFGRVYQTTLQDADGTPEARGSTDRVAKRRRHSSRSNSDEDTLDDGLHNYGSERRVAWSREMDDAHIALLDGGSPGPPSPRSHLVPSRFRVTEEDDSSLQPRTRDGSFPASIGTYSDDPSAGVDEPARYGYSAREADPSLLPTKTKESIYHLDPSLQPSPSAKATTSENLSEGDKHVEDMVAGSSSAIKPGIPAEGTLDPQRGIFPDIPSQTTGLHHPEHEPWTKIDRQLVNPAALEAGNERFEERSGFVIVMRKLSKEEIQAYAVKTQEIRDDRQRQQEKRLPMADSPPPKLETFSYITDEGK</sequence>
<evidence type="ECO:0000259" key="2">
    <source>
        <dbReference type="Pfam" id="PF26082"/>
    </source>
</evidence>
<feature type="compositionally biased region" description="Basic and acidic residues" evidence="1">
    <location>
        <begin position="714"/>
        <end position="728"/>
    </location>
</feature>
<organism evidence="4 5">
    <name type="scientific">Penicillium cf. griseofulvum</name>
    <dbReference type="NCBI Taxonomy" id="2972120"/>
    <lineage>
        <taxon>Eukaryota</taxon>
        <taxon>Fungi</taxon>
        <taxon>Dikarya</taxon>
        <taxon>Ascomycota</taxon>
        <taxon>Pezizomycotina</taxon>
        <taxon>Eurotiomycetes</taxon>
        <taxon>Eurotiomycetidae</taxon>
        <taxon>Eurotiales</taxon>
        <taxon>Aspergillaceae</taxon>
        <taxon>Penicillium</taxon>
    </lineage>
</organism>
<dbReference type="Pfam" id="PF26082">
    <property type="entry name" value="zf-C2H2_AcuF"/>
    <property type="match status" value="1"/>
</dbReference>
<dbReference type="PANTHER" id="PTHR35391:SF7">
    <property type="entry name" value="C2H2-TYPE DOMAIN-CONTAINING PROTEIN"/>
    <property type="match status" value="1"/>
</dbReference>
<dbReference type="InterPro" id="IPR058348">
    <property type="entry name" value="DUF8035"/>
</dbReference>
<keyword evidence="5" id="KW-1185">Reference proteome</keyword>
<feature type="domain" description="Oxidoreductase acuF-like C2H2 type zinc-finger" evidence="2">
    <location>
        <begin position="281"/>
        <end position="308"/>
    </location>
</feature>
<dbReference type="AlphaFoldDB" id="A0A9W9M7F2"/>
<evidence type="ECO:0008006" key="6">
    <source>
        <dbReference type="Google" id="ProtNLM"/>
    </source>
</evidence>